<proteinExistence type="predicted"/>
<protein>
    <submittedName>
        <fullName evidence="1">Uncharacterized protein</fullName>
    </submittedName>
</protein>
<accession>A0A502FRR4</accession>
<keyword evidence="2" id="KW-1185">Reference proteome</keyword>
<evidence type="ECO:0000313" key="2">
    <source>
        <dbReference type="Proteomes" id="UP000319931"/>
    </source>
</evidence>
<name>A0A502FRR4_9SPHN</name>
<sequence>MRECYVVFTEPGRVFESIHRTIDGATVAACVCGAAVMPDGSAITIEAVKAALRLAATISFECNIEDGANLARIERHPILV</sequence>
<comment type="caution">
    <text evidence="1">The sequence shown here is derived from an EMBL/GenBank/DDBJ whole genome shotgun (WGS) entry which is preliminary data.</text>
</comment>
<dbReference type="AlphaFoldDB" id="A0A502FRR4"/>
<evidence type="ECO:0000313" key="1">
    <source>
        <dbReference type="EMBL" id="TPG52101.1"/>
    </source>
</evidence>
<reference evidence="1 2" key="1">
    <citation type="journal article" date="2019" name="Environ. Microbiol.">
        <title>Species interactions and distinct microbial communities in high Arctic permafrost affected cryosols are associated with the CH4 and CO2 gas fluxes.</title>
        <authorList>
            <person name="Altshuler I."/>
            <person name="Hamel J."/>
            <person name="Turney S."/>
            <person name="Magnuson E."/>
            <person name="Levesque R."/>
            <person name="Greer C."/>
            <person name="Whyte L.G."/>
        </authorList>
    </citation>
    <scope>NUCLEOTIDE SEQUENCE [LARGE SCALE GENOMIC DNA]</scope>
    <source>
        <strain evidence="1 2">E6.1</strain>
    </source>
</reference>
<dbReference type="EMBL" id="RCZC01000004">
    <property type="protein sequence ID" value="TPG52101.1"/>
    <property type="molecule type" value="Genomic_DNA"/>
</dbReference>
<dbReference type="Proteomes" id="UP000319931">
    <property type="component" value="Unassembled WGS sequence"/>
</dbReference>
<organism evidence="1 2">
    <name type="scientific">Sphingomonas glacialis</name>
    <dbReference type="NCBI Taxonomy" id="658225"/>
    <lineage>
        <taxon>Bacteria</taxon>
        <taxon>Pseudomonadati</taxon>
        <taxon>Pseudomonadota</taxon>
        <taxon>Alphaproteobacteria</taxon>
        <taxon>Sphingomonadales</taxon>
        <taxon>Sphingomonadaceae</taxon>
        <taxon>Sphingomonas</taxon>
    </lineage>
</organism>
<gene>
    <name evidence="1" type="ORF">EAH76_15415</name>
</gene>